<keyword evidence="2 4" id="KW-0121">Carboxypeptidase</keyword>
<keyword evidence="2" id="KW-0645">Protease</keyword>
<dbReference type="Proteomes" id="UP000186817">
    <property type="component" value="Unassembled WGS sequence"/>
</dbReference>
<evidence type="ECO:0000256" key="2">
    <source>
        <dbReference type="RuleBase" id="RU361156"/>
    </source>
</evidence>
<evidence type="ECO:0000256" key="1">
    <source>
        <dbReference type="ARBA" id="ARBA00009431"/>
    </source>
</evidence>
<reference evidence="4 5" key="1">
    <citation type="submission" date="2016-02" db="EMBL/GenBank/DDBJ databases">
        <title>Genome analysis of coral dinoflagellate symbionts highlights evolutionary adaptations to a symbiotic lifestyle.</title>
        <authorList>
            <person name="Aranda M."/>
            <person name="Li Y."/>
            <person name="Liew Y.J."/>
            <person name="Baumgarten S."/>
            <person name="Simakov O."/>
            <person name="Wilson M."/>
            <person name="Piel J."/>
            <person name="Ashoor H."/>
            <person name="Bougouffa S."/>
            <person name="Bajic V.B."/>
            <person name="Ryu T."/>
            <person name="Ravasi T."/>
            <person name="Bayer T."/>
            <person name="Micklem G."/>
            <person name="Kim H."/>
            <person name="Bhak J."/>
            <person name="Lajeunesse T.C."/>
            <person name="Voolstra C.R."/>
        </authorList>
    </citation>
    <scope>NUCLEOTIDE SEQUENCE [LARGE SCALE GENOMIC DNA]</scope>
    <source>
        <strain evidence="4 5">CCMP2467</strain>
    </source>
</reference>
<dbReference type="PRINTS" id="PR00724">
    <property type="entry name" value="CRBOXYPTASEC"/>
</dbReference>
<dbReference type="EC" id="3.4.16.-" evidence="2"/>
<feature type="chain" id="PRO_5011821727" description="Carboxypeptidase" evidence="2">
    <location>
        <begin position="19"/>
        <end position="529"/>
    </location>
</feature>
<keyword evidence="5" id="KW-1185">Reference proteome</keyword>
<gene>
    <name evidence="4" type="primary">CPYA</name>
    <name evidence="4" type="ORF">AK812_SmicGene2917</name>
</gene>
<dbReference type="Gene3D" id="3.40.50.1820">
    <property type="entry name" value="alpha/beta hydrolase"/>
    <property type="match status" value="1"/>
</dbReference>
<keyword evidence="3" id="KW-0472">Membrane</keyword>
<accession>A0A1Q9F0E0</accession>
<proteinExistence type="inferred from homology"/>
<dbReference type="SUPFAM" id="SSF53474">
    <property type="entry name" value="alpha/beta-Hydrolases"/>
    <property type="match status" value="1"/>
</dbReference>
<keyword evidence="3" id="KW-0812">Transmembrane</keyword>
<organism evidence="4 5">
    <name type="scientific">Symbiodinium microadriaticum</name>
    <name type="common">Dinoflagellate</name>
    <name type="synonym">Zooxanthella microadriatica</name>
    <dbReference type="NCBI Taxonomy" id="2951"/>
    <lineage>
        <taxon>Eukaryota</taxon>
        <taxon>Sar</taxon>
        <taxon>Alveolata</taxon>
        <taxon>Dinophyceae</taxon>
        <taxon>Suessiales</taxon>
        <taxon>Symbiodiniaceae</taxon>
        <taxon>Symbiodinium</taxon>
    </lineage>
</organism>
<dbReference type="EMBL" id="LSRX01000033">
    <property type="protein sequence ID" value="OLQ13093.1"/>
    <property type="molecule type" value="Genomic_DNA"/>
</dbReference>
<dbReference type="GO" id="GO:0006508">
    <property type="term" value="P:proteolysis"/>
    <property type="evidence" value="ECO:0007669"/>
    <property type="project" value="UniProtKB-KW"/>
</dbReference>
<dbReference type="AlphaFoldDB" id="A0A1Q9F0E0"/>
<name>A0A1Q9F0E0_SYMMI</name>
<comment type="caution">
    <text evidence="4">The sequence shown here is derived from an EMBL/GenBank/DDBJ whole genome shotgun (WGS) entry which is preliminary data.</text>
</comment>
<comment type="similarity">
    <text evidence="1 2">Belongs to the peptidase S10 family.</text>
</comment>
<evidence type="ECO:0000313" key="5">
    <source>
        <dbReference type="Proteomes" id="UP000186817"/>
    </source>
</evidence>
<dbReference type="OrthoDB" id="443318at2759"/>
<feature type="signal peptide" evidence="2">
    <location>
        <begin position="1"/>
        <end position="18"/>
    </location>
</feature>
<protein>
    <recommendedName>
        <fullName evidence="2">Carboxypeptidase</fullName>
        <ecNumber evidence="2">3.4.16.-</ecNumber>
    </recommendedName>
</protein>
<keyword evidence="3" id="KW-1133">Transmembrane helix</keyword>
<dbReference type="InterPro" id="IPR018202">
    <property type="entry name" value="Ser_caboxypep_ser_AS"/>
</dbReference>
<sequence>MGFLLPMALWAVAGIVEARICSQPAPKARVYFPQELMSEDPGVVMYSGYVNVTRDDYLFYWFFEAMEPEASSPVIVWGNGGPGCTSMEGAATEIGPLVLDGVKTSSRFSGKLSYNKYAWNRRAHVLIVDQPRYVGFSTGRGHFVNSSAQAGLDMVQFLLGWQALFPEILSPKFVLAGESYAGHFVPAWAKAVADYNRNSGDLRPIGLAGIALSSACIDDDIQNLDTFVVYSKQSGLLPEYAAPHNMWEASEQMALFLKYRPNQYDHTLPDKGPCCGCYGYNYSNFSSWFSRQDVLEALNICGTAGRDTFGGCAGGCISLPSGFDKGPPFGYTSTLSDLLDWGIPVLLMYGMRDLTCDYVGGYAVASSLRWERQNEFSSAPMESFQTFGQKQSGGGLTFVQIEEAGHMCPADNPEASSHAIDLLLDAIAVNGESEYLRQFKRQPSAASRLHGHGIWTMMAMVVSGLVLSSLLVFFGLRLRSTSISGELSEEQEHQTLARSRSEAKCLLSALSSAEDLSAYDDGSPQTVQA</sequence>
<dbReference type="InterPro" id="IPR001563">
    <property type="entry name" value="Peptidase_S10"/>
</dbReference>
<dbReference type="OMA" id="NPGICET"/>
<dbReference type="PANTHER" id="PTHR11802">
    <property type="entry name" value="SERINE PROTEASE FAMILY S10 SERINE CARBOXYPEPTIDASE"/>
    <property type="match status" value="1"/>
</dbReference>
<keyword evidence="2" id="KW-0732">Signal</keyword>
<evidence type="ECO:0000313" key="4">
    <source>
        <dbReference type="EMBL" id="OLQ13093.1"/>
    </source>
</evidence>
<dbReference type="GO" id="GO:0004185">
    <property type="term" value="F:serine-type carboxypeptidase activity"/>
    <property type="evidence" value="ECO:0007669"/>
    <property type="project" value="UniProtKB-UniRule"/>
</dbReference>
<evidence type="ECO:0000256" key="3">
    <source>
        <dbReference type="SAM" id="Phobius"/>
    </source>
</evidence>
<dbReference type="PROSITE" id="PS00131">
    <property type="entry name" value="CARBOXYPEPT_SER_SER"/>
    <property type="match status" value="1"/>
</dbReference>
<keyword evidence="2" id="KW-0378">Hydrolase</keyword>
<feature type="transmembrane region" description="Helical" evidence="3">
    <location>
        <begin position="454"/>
        <end position="476"/>
    </location>
</feature>
<dbReference type="InterPro" id="IPR029058">
    <property type="entry name" value="AB_hydrolase_fold"/>
</dbReference>
<dbReference type="Pfam" id="PF00450">
    <property type="entry name" value="Peptidase_S10"/>
    <property type="match status" value="1"/>
</dbReference>